<dbReference type="Gene3D" id="3.40.50.1820">
    <property type="entry name" value="alpha/beta hydrolase"/>
    <property type="match status" value="1"/>
</dbReference>
<accession>A0ABR7DWN5</accession>
<keyword evidence="2" id="KW-0378">Hydrolase</keyword>
<protein>
    <submittedName>
        <fullName evidence="2">Alpha/beta fold hydrolase</fullName>
    </submittedName>
</protein>
<dbReference type="RefSeq" id="WP_186958226.1">
    <property type="nucleotide sequence ID" value="NZ_JACOOI010000002.1"/>
</dbReference>
<feature type="domain" description="AB hydrolase-1" evidence="1">
    <location>
        <begin position="13"/>
        <end position="232"/>
    </location>
</feature>
<comment type="caution">
    <text evidence="2">The sequence shown here is derived from an EMBL/GenBank/DDBJ whole genome shotgun (WGS) entry which is preliminary data.</text>
</comment>
<dbReference type="Proteomes" id="UP000644010">
    <property type="component" value="Unassembled WGS sequence"/>
</dbReference>
<dbReference type="EMBL" id="JACOOI010000002">
    <property type="protein sequence ID" value="MBC5641843.1"/>
    <property type="molecule type" value="Genomic_DNA"/>
</dbReference>
<reference evidence="2 3" key="1">
    <citation type="submission" date="2020-08" db="EMBL/GenBank/DDBJ databases">
        <title>Genome public.</title>
        <authorList>
            <person name="Liu C."/>
            <person name="Sun Q."/>
        </authorList>
    </citation>
    <scope>NUCLEOTIDE SEQUENCE [LARGE SCALE GENOMIC DNA]</scope>
    <source>
        <strain evidence="2 3">BX2</strain>
    </source>
</reference>
<dbReference type="GO" id="GO:0016787">
    <property type="term" value="F:hydrolase activity"/>
    <property type="evidence" value="ECO:0007669"/>
    <property type="project" value="UniProtKB-KW"/>
</dbReference>
<name>A0ABR7DWN5_9BACT</name>
<dbReference type="SUPFAM" id="SSF53474">
    <property type="entry name" value="alpha/beta-Hydrolases"/>
    <property type="match status" value="1"/>
</dbReference>
<dbReference type="PANTHER" id="PTHR43798">
    <property type="entry name" value="MONOACYLGLYCEROL LIPASE"/>
    <property type="match status" value="1"/>
</dbReference>
<dbReference type="InterPro" id="IPR029058">
    <property type="entry name" value="AB_hydrolase_fold"/>
</dbReference>
<dbReference type="PANTHER" id="PTHR43798:SF5">
    <property type="entry name" value="MONOACYLGLYCEROL LIPASE ABHD6"/>
    <property type="match status" value="1"/>
</dbReference>
<sequence>MNIYRKGEDKSEAIIFFNPMGTNKDFWNSLIPAELYDKYEIILFDYPGFSSDFVNQKTLHDTSEMVRNELLIHLDKPFVFCGYSYGGMVVQELLKESYIDLRSVILISSQNQLTFYDKEINKILHNTISMDELLFCRFLTILSYDPFFVNKNNLFYMKLFSNLKLSPCSSAAIAQQLKQMSNIDKIDFPVLDIPALYIYGENDRMLKINSVSEISKLLPKIEIKKLPESSHILDGKLLSENILEFLNN</sequence>
<organism evidence="2 3">
    <name type="scientific">Parabacteroides segnis</name>
    <dbReference type="NCBI Taxonomy" id="2763058"/>
    <lineage>
        <taxon>Bacteria</taxon>
        <taxon>Pseudomonadati</taxon>
        <taxon>Bacteroidota</taxon>
        <taxon>Bacteroidia</taxon>
        <taxon>Bacteroidales</taxon>
        <taxon>Tannerellaceae</taxon>
        <taxon>Parabacteroides</taxon>
    </lineage>
</organism>
<gene>
    <name evidence="2" type="ORF">H8S77_02910</name>
</gene>
<dbReference type="Pfam" id="PF00561">
    <property type="entry name" value="Abhydrolase_1"/>
    <property type="match status" value="1"/>
</dbReference>
<proteinExistence type="predicted"/>
<keyword evidence="3" id="KW-1185">Reference proteome</keyword>
<dbReference type="InterPro" id="IPR050266">
    <property type="entry name" value="AB_hydrolase_sf"/>
</dbReference>
<dbReference type="InterPro" id="IPR000073">
    <property type="entry name" value="AB_hydrolase_1"/>
</dbReference>
<evidence type="ECO:0000313" key="2">
    <source>
        <dbReference type="EMBL" id="MBC5641843.1"/>
    </source>
</evidence>
<evidence type="ECO:0000313" key="3">
    <source>
        <dbReference type="Proteomes" id="UP000644010"/>
    </source>
</evidence>
<evidence type="ECO:0000259" key="1">
    <source>
        <dbReference type="Pfam" id="PF00561"/>
    </source>
</evidence>